<name>A0A7W9AHA0_9SPHN</name>
<dbReference type="InterPro" id="IPR011010">
    <property type="entry name" value="DNA_brk_join_enz"/>
</dbReference>
<dbReference type="InterPro" id="IPR013762">
    <property type="entry name" value="Integrase-like_cat_sf"/>
</dbReference>
<dbReference type="GO" id="GO:0003677">
    <property type="term" value="F:DNA binding"/>
    <property type="evidence" value="ECO:0007669"/>
    <property type="project" value="InterPro"/>
</dbReference>
<sequence>MDMDRRIATIGHGDTKNGDALGVPLNDLALAVLTRQQGKHKTRVFTYAGRPICQVNTQAWKKALIRCGIKNFRWHDLCHSWATWLRQKDVPTWVLQELGGWKSESMVRRYAHSSVKHLQPYAEQLIFQAQPRTLKIGRKRRMVKMGLYPLLDTARVVRGCFW</sequence>
<proteinExistence type="predicted"/>
<organism evidence="3 4">
    <name type="scientific">Sphingobium boeckii</name>
    <dbReference type="NCBI Taxonomy" id="1082345"/>
    <lineage>
        <taxon>Bacteria</taxon>
        <taxon>Pseudomonadati</taxon>
        <taxon>Pseudomonadota</taxon>
        <taxon>Alphaproteobacteria</taxon>
        <taxon>Sphingomonadales</taxon>
        <taxon>Sphingomonadaceae</taxon>
        <taxon>Sphingobium</taxon>
    </lineage>
</organism>
<gene>
    <name evidence="3" type="ORF">FHS49_001681</name>
</gene>
<keyword evidence="1" id="KW-0233">DNA recombination</keyword>
<dbReference type="InterPro" id="IPR002104">
    <property type="entry name" value="Integrase_catalytic"/>
</dbReference>
<protein>
    <submittedName>
        <fullName evidence="3">Integrase</fullName>
    </submittedName>
</protein>
<comment type="caution">
    <text evidence="3">The sequence shown here is derived from an EMBL/GenBank/DDBJ whole genome shotgun (WGS) entry which is preliminary data.</text>
</comment>
<dbReference type="Pfam" id="PF00589">
    <property type="entry name" value="Phage_integrase"/>
    <property type="match status" value="1"/>
</dbReference>
<keyword evidence="4" id="KW-1185">Reference proteome</keyword>
<evidence type="ECO:0000259" key="2">
    <source>
        <dbReference type="PROSITE" id="PS51898"/>
    </source>
</evidence>
<dbReference type="PROSITE" id="PS51898">
    <property type="entry name" value="TYR_RECOMBINASE"/>
    <property type="match status" value="1"/>
</dbReference>
<evidence type="ECO:0000313" key="3">
    <source>
        <dbReference type="EMBL" id="MBB5685673.1"/>
    </source>
</evidence>
<accession>A0A7W9AHA0</accession>
<dbReference type="SUPFAM" id="SSF56349">
    <property type="entry name" value="DNA breaking-rejoining enzymes"/>
    <property type="match status" value="1"/>
</dbReference>
<evidence type="ECO:0000256" key="1">
    <source>
        <dbReference type="ARBA" id="ARBA00023172"/>
    </source>
</evidence>
<dbReference type="EMBL" id="JACIJC010000002">
    <property type="protein sequence ID" value="MBB5685673.1"/>
    <property type="molecule type" value="Genomic_DNA"/>
</dbReference>
<dbReference type="GO" id="GO:0006310">
    <property type="term" value="P:DNA recombination"/>
    <property type="evidence" value="ECO:0007669"/>
    <property type="project" value="UniProtKB-KW"/>
</dbReference>
<evidence type="ECO:0000313" key="4">
    <source>
        <dbReference type="Proteomes" id="UP000549617"/>
    </source>
</evidence>
<dbReference type="Proteomes" id="UP000549617">
    <property type="component" value="Unassembled WGS sequence"/>
</dbReference>
<feature type="domain" description="Tyr recombinase" evidence="2">
    <location>
        <begin position="1"/>
        <end position="123"/>
    </location>
</feature>
<dbReference type="AlphaFoldDB" id="A0A7W9AHA0"/>
<dbReference type="CDD" id="cd00796">
    <property type="entry name" value="INT_Rci_Hp1_C"/>
    <property type="match status" value="1"/>
</dbReference>
<dbReference type="GO" id="GO:0015074">
    <property type="term" value="P:DNA integration"/>
    <property type="evidence" value="ECO:0007669"/>
    <property type="project" value="InterPro"/>
</dbReference>
<reference evidence="3 4" key="1">
    <citation type="submission" date="2020-08" db="EMBL/GenBank/DDBJ databases">
        <title>Genomic Encyclopedia of Type Strains, Phase IV (KMG-IV): sequencing the most valuable type-strain genomes for metagenomic binning, comparative biology and taxonomic classification.</title>
        <authorList>
            <person name="Goeker M."/>
        </authorList>
    </citation>
    <scope>NUCLEOTIDE SEQUENCE [LARGE SCALE GENOMIC DNA]</scope>
    <source>
        <strain evidence="3 4">DSM 25079</strain>
    </source>
</reference>
<dbReference type="Gene3D" id="1.10.443.10">
    <property type="entry name" value="Intergrase catalytic core"/>
    <property type="match status" value="1"/>
</dbReference>